<name>A0A381WAM8_9ZZZZ</name>
<accession>A0A381WAM8</accession>
<gene>
    <name evidence="2" type="ORF">METZ01_LOCUS102195</name>
</gene>
<protein>
    <recommendedName>
        <fullName evidence="1">TNase-like domain-containing protein</fullName>
    </recommendedName>
</protein>
<sequence length="218" mass="24388">MRSIKIIFVVFLTVVLNSISVVNSQEGGGVAFETPPGQSPIQAEELPMDLVDDFRAGDTEDDQQYLEKGRKTKLDFNIVGKATVIDGDTITINKYKIRFSGIDAPEKNYRGQTQFCKGPKGVWACGKKASSALRQLINGQEVQCTDEGKDRYGRTLSICYANGMDLQAEMVRSGMAVAYLRYSNRYENEQIEAMIAQVGIWGGPFVEPEQWRIQNRKN</sequence>
<dbReference type="PROSITE" id="PS50830">
    <property type="entry name" value="TNASE_3"/>
    <property type="match status" value="1"/>
</dbReference>
<dbReference type="EMBL" id="UINC01011153">
    <property type="protein sequence ID" value="SVA49341.1"/>
    <property type="molecule type" value="Genomic_DNA"/>
</dbReference>
<proteinExistence type="predicted"/>
<dbReference type="Pfam" id="PF00565">
    <property type="entry name" value="SNase"/>
    <property type="match status" value="1"/>
</dbReference>
<dbReference type="InterPro" id="IPR035437">
    <property type="entry name" value="SNase_OB-fold_sf"/>
</dbReference>
<dbReference type="PANTHER" id="PTHR12302:SF26">
    <property type="entry name" value="BLR1266 PROTEIN"/>
    <property type="match status" value="1"/>
</dbReference>
<feature type="domain" description="TNase-like" evidence="1">
    <location>
        <begin position="84"/>
        <end position="203"/>
    </location>
</feature>
<dbReference type="InterPro" id="IPR016071">
    <property type="entry name" value="Staphylococal_nuclease_OB-fold"/>
</dbReference>
<dbReference type="SUPFAM" id="SSF50199">
    <property type="entry name" value="Staphylococcal nuclease"/>
    <property type="match status" value="1"/>
</dbReference>
<reference evidence="2" key="1">
    <citation type="submission" date="2018-05" db="EMBL/GenBank/DDBJ databases">
        <authorList>
            <person name="Lanie J.A."/>
            <person name="Ng W.-L."/>
            <person name="Kazmierczak K.M."/>
            <person name="Andrzejewski T.M."/>
            <person name="Davidsen T.M."/>
            <person name="Wayne K.J."/>
            <person name="Tettelin H."/>
            <person name="Glass J.I."/>
            <person name="Rusch D."/>
            <person name="Podicherti R."/>
            <person name="Tsui H.-C.T."/>
            <person name="Winkler M.E."/>
        </authorList>
    </citation>
    <scope>NUCLEOTIDE SEQUENCE</scope>
</reference>
<organism evidence="2">
    <name type="scientific">marine metagenome</name>
    <dbReference type="NCBI Taxonomy" id="408172"/>
    <lineage>
        <taxon>unclassified sequences</taxon>
        <taxon>metagenomes</taxon>
        <taxon>ecological metagenomes</taxon>
    </lineage>
</organism>
<evidence type="ECO:0000313" key="2">
    <source>
        <dbReference type="EMBL" id="SVA49341.1"/>
    </source>
</evidence>
<evidence type="ECO:0000259" key="1">
    <source>
        <dbReference type="PROSITE" id="PS50830"/>
    </source>
</evidence>
<dbReference type="AlphaFoldDB" id="A0A381WAM8"/>
<dbReference type="PANTHER" id="PTHR12302">
    <property type="entry name" value="EBNA2 BINDING PROTEIN P100"/>
    <property type="match status" value="1"/>
</dbReference>
<dbReference type="SMART" id="SM00318">
    <property type="entry name" value="SNc"/>
    <property type="match status" value="1"/>
</dbReference>
<dbReference type="Gene3D" id="2.40.50.90">
    <property type="match status" value="1"/>
</dbReference>